<dbReference type="EMBL" id="MN739091">
    <property type="protein sequence ID" value="QHS88010.1"/>
    <property type="molecule type" value="Genomic_DNA"/>
</dbReference>
<feature type="compositionally biased region" description="Acidic residues" evidence="1">
    <location>
        <begin position="624"/>
        <end position="655"/>
    </location>
</feature>
<sequence>MAGFNHNPLNYLRNKDRDTIAWNKKLNREDIIHDSPGLTRNTLFQSCLNDFPNEGKAEPVEAHLRVVLPGKEFKKPPEQLKNIKESIPDTYPGKKLGLTDRISPSFYFDPASRKFTGRFSELETFLEEQDLQGKRINLSQYGIDNIYYVVNIKNECMVFEFYFSDSKKKNFTVTIDKDGYVITSPDDGETPNPSYVSGNEVKKAFFTVNNDSQKREIIEDGFRLIFCKLLGDLSHVIYSDDKTAVFTNDTYLRDRCIKNKCPAIYREPLTKGSLKKGGGKSKKVVKVSGKSVKPLNMISTYVLHDIYRRAINGGGTGKSSKVAFEEKFANNCNKMNLLKEIKEIVSRIETFLNKQQRSFKINGRDFECTTIIETKLKSIIDFLDGEVLEKKIDEIDTSLSVEEYNSLIMRWFPLQILFCPEDMNTSMYTYEGDTYYSPLNVDRLFPEQEDKIGDFNNVFEKGSFKKFVMNGIIDETKNKRGSLNNILSFLSREFGISTEFEKPVVTTVLRKSDELDQAKELLLKLKDQVSISDDLAELVDYAIDFGVLTEHDIAIEYLKDICGDDIEAQSYYTRLLPLVYFDGYHVYDYDLLKAFVKLCEAGKAPRGNDGFLEFLAEKMKKDEEVEPESDEEVEPESDEEVEPESDEEVEPESPFEIEKTPIQQKPVSEPEISNVFGFKDNFNFKTIASRPRKGSKVPGTVSIFRAVHGGSRKTLKKRRTKRAKKSNKKSKRIYRKH</sequence>
<feature type="compositionally biased region" description="Basic residues" evidence="1">
    <location>
        <begin position="710"/>
        <end position="737"/>
    </location>
</feature>
<name>A0A6C0B7J3_9ZZZZ</name>
<feature type="region of interest" description="Disordered" evidence="1">
    <location>
        <begin position="621"/>
        <end position="670"/>
    </location>
</feature>
<proteinExistence type="predicted"/>
<evidence type="ECO:0000313" key="2">
    <source>
        <dbReference type="EMBL" id="QHS88010.1"/>
    </source>
</evidence>
<organism evidence="2">
    <name type="scientific">viral metagenome</name>
    <dbReference type="NCBI Taxonomy" id="1070528"/>
    <lineage>
        <taxon>unclassified sequences</taxon>
        <taxon>metagenomes</taxon>
        <taxon>organismal metagenomes</taxon>
    </lineage>
</organism>
<evidence type="ECO:0000256" key="1">
    <source>
        <dbReference type="SAM" id="MobiDB-lite"/>
    </source>
</evidence>
<protein>
    <submittedName>
        <fullName evidence="2">Uncharacterized protein</fullName>
    </submittedName>
</protein>
<reference evidence="2" key="1">
    <citation type="journal article" date="2020" name="Nature">
        <title>Giant virus diversity and host interactions through global metagenomics.</title>
        <authorList>
            <person name="Schulz F."/>
            <person name="Roux S."/>
            <person name="Paez-Espino D."/>
            <person name="Jungbluth S."/>
            <person name="Walsh D.A."/>
            <person name="Denef V.J."/>
            <person name="McMahon K.D."/>
            <person name="Konstantinidis K.T."/>
            <person name="Eloe-Fadrosh E.A."/>
            <person name="Kyrpides N.C."/>
            <person name="Woyke T."/>
        </authorList>
    </citation>
    <scope>NUCLEOTIDE SEQUENCE</scope>
    <source>
        <strain evidence="2">GVMAG-M-3300010158-13</strain>
    </source>
</reference>
<feature type="region of interest" description="Disordered" evidence="1">
    <location>
        <begin position="707"/>
        <end position="737"/>
    </location>
</feature>
<accession>A0A6C0B7J3</accession>
<dbReference type="AlphaFoldDB" id="A0A6C0B7J3"/>